<dbReference type="InterPro" id="IPR011057">
    <property type="entry name" value="Mss4-like_sf"/>
</dbReference>
<comment type="similarity">
    <text evidence="1">Belongs to the Gfa family.</text>
</comment>
<dbReference type="SUPFAM" id="SSF51316">
    <property type="entry name" value="Mss4-like"/>
    <property type="match status" value="1"/>
</dbReference>
<keyword evidence="4" id="KW-0456">Lyase</keyword>
<dbReference type="PANTHER" id="PTHR33337">
    <property type="entry name" value="GFA DOMAIN-CONTAINING PROTEIN"/>
    <property type="match status" value="1"/>
</dbReference>
<evidence type="ECO:0000256" key="1">
    <source>
        <dbReference type="ARBA" id="ARBA00005495"/>
    </source>
</evidence>
<feature type="domain" description="CENP-V/GFA" evidence="5">
    <location>
        <begin position="3"/>
        <end position="118"/>
    </location>
</feature>
<keyword evidence="2" id="KW-0479">Metal-binding</keyword>
<organism evidence="6 7">
    <name type="scientific">Halopseudomonas yangmingensis</name>
    <dbReference type="NCBI Taxonomy" id="1720063"/>
    <lineage>
        <taxon>Bacteria</taxon>
        <taxon>Pseudomonadati</taxon>
        <taxon>Pseudomonadota</taxon>
        <taxon>Gammaproteobacteria</taxon>
        <taxon>Pseudomonadales</taxon>
        <taxon>Pseudomonadaceae</taxon>
        <taxon>Halopseudomonas</taxon>
    </lineage>
</organism>
<gene>
    <name evidence="6" type="ORF">SAMN05216217_104154</name>
</gene>
<evidence type="ECO:0000256" key="4">
    <source>
        <dbReference type="ARBA" id="ARBA00023239"/>
    </source>
</evidence>
<dbReference type="InterPro" id="IPR006913">
    <property type="entry name" value="CENP-V/GFA"/>
</dbReference>
<dbReference type="OrthoDB" id="7765631at2"/>
<dbReference type="Proteomes" id="UP000243629">
    <property type="component" value="Unassembled WGS sequence"/>
</dbReference>
<proteinExistence type="inferred from homology"/>
<dbReference type="GO" id="GO:0016846">
    <property type="term" value="F:carbon-sulfur lyase activity"/>
    <property type="evidence" value="ECO:0007669"/>
    <property type="project" value="InterPro"/>
</dbReference>
<accession>A0A1I4QHD5</accession>
<dbReference type="EMBL" id="FOUI01000004">
    <property type="protein sequence ID" value="SFM39125.1"/>
    <property type="molecule type" value="Genomic_DNA"/>
</dbReference>
<dbReference type="AlphaFoldDB" id="A0A1I4QHD5"/>
<dbReference type="PANTHER" id="PTHR33337:SF40">
    <property type="entry name" value="CENP-V_GFA DOMAIN-CONTAINING PROTEIN-RELATED"/>
    <property type="match status" value="1"/>
</dbReference>
<keyword evidence="3" id="KW-0862">Zinc</keyword>
<dbReference type="STRING" id="1720063.SAMN05216217_104154"/>
<protein>
    <submittedName>
        <fullName evidence="6">Uncharacterized conserved protein</fullName>
    </submittedName>
</protein>
<evidence type="ECO:0000313" key="6">
    <source>
        <dbReference type="EMBL" id="SFM39125.1"/>
    </source>
</evidence>
<evidence type="ECO:0000256" key="3">
    <source>
        <dbReference type="ARBA" id="ARBA00022833"/>
    </source>
</evidence>
<sequence length="132" mass="14436">MQHNGHCLCGAIGFEVKGEPNVVAVCHCRDCQRSAGAPMVSWAMFPESALRITKGQPKTINSSGTAMRSFCADCGSGLFYRNEAVLPGIVDVQTATLDNPEALPPAMQIQTAERLEWMQHLADLPEFQRFPE</sequence>
<name>A0A1I4QHD5_9GAMM</name>
<evidence type="ECO:0000259" key="5">
    <source>
        <dbReference type="PROSITE" id="PS51891"/>
    </source>
</evidence>
<keyword evidence="7" id="KW-1185">Reference proteome</keyword>
<dbReference type="GO" id="GO:0046872">
    <property type="term" value="F:metal ion binding"/>
    <property type="evidence" value="ECO:0007669"/>
    <property type="project" value="UniProtKB-KW"/>
</dbReference>
<dbReference type="RefSeq" id="WP_093474056.1">
    <property type="nucleotide sequence ID" value="NZ_FOUI01000004.1"/>
</dbReference>
<reference evidence="7" key="1">
    <citation type="submission" date="2016-10" db="EMBL/GenBank/DDBJ databases">
        <authorList>
            <person name="Varghese N."/>
            <person name="Submissions S."/>
        </authorList>
    </citation>
    <scope>NUCLEOTIDE SEQUENCE [LARGE SCALE GENOMIC DNA]</scope>
    <source>
        <strain evidence="7">DSM 24213</strain>
    </source>
</reference>
<dbReference type="Gene3D" id="3.90.1590.10">
    <property type="entry name" value="glutathione-dependent formaldehyde- activating enzyme (gfa)"/>
    <property type="match status" value="1"/>
</dbReference>
<evidence type="ECO:0000313" key="7">
    <source>
        <dbReference type="Proteomes" id="UP000243629"/>
    </source>
</evidence>
<dbReference type="Pfam" id="PF04828">
    <property type="entry name" value="GFA"/>
    <property type="match status" value="1"/>
</dbReference>
<dbReference type="PROSITE" id="PS51891">
    <property type="entry name" value="CENP_V_GFA"/>
    <property type="match status" value="1"/>
</dbReference>
<evidence type="ECO:0000256" key="2">
    <source>
        <dbReference type="ARBA" id="ARBA00022723"/>
    </source>
</evidence>